<feature type="compositionally biased region" description="Basic and acidic residues" evidence="1">
    <location>
        <begin position="156"/>
        <end position="177"/>
    </location>
</feature>
<feature type="compositionally biased region" description="Basic and acidic residues" evidence="1">
    <location>
        <begin position="108"/>
        <end position="121"/>
    </location>
</feature>
<proteinExistence type="predicted"/>
<gene>
    <name evidence="3" type="ORF">MSPICULIGERA_LOCUS6851</name>
</gene>
<feature type="non-terminal residue" evidence="3">
    <location>
        <position position="177"/>
    </location>
</feature>
<feature type="region of interest" description="Disordered" evidence="1">
    <location>
        <begin position="37"/>
        <end position="177"/>
    </location>
</feature>
<evidence type="ECO:0000256" key="1">
    <source>
        <dbReference type="SAM" id="MobiDB-lite"/>
    </source>
</evidence>
<comment type="caution">
    <text evidence="3">The sequence shown here is derived from an EMBL/GenBank/DDBJ whole genome shotgun (WGS) entry which is preliminary data.</text>
</comment>
<accession>A0AA36FVC9</accession>
<organism evidence="3 4">
    <name type="scientific">Mesorhabditis spiculigera</name>
    <dbReference type="NCBI Taxonomy" id="96644"/>
    <lineage>
        <taxon>Eukaryota</taxon>
        <taxon>Metazoa</taxon>
        <taxon>Ecdysozoa</taxon>
        <taxon>Nematoda</taxon>
        <taxon>Chromadorea</taxon>
        <taxon>Rhabditida</taxon>
        <taxon>Rhabditina</taxon>
        <taxon>Rhabditomorpha</taxon>
        <taxon>Rhabditoidea</taxon>
        <taxon>Rhabditidae</taxon>
        <taxon>Mesorhabditinae</taxon>
        <taxon>Mesorhabditis</taxon>
    </lineage>
</organism>
<sequence length="177" mass="19407">MITPIIIVNLIGFTLEGLMAAGILIILFQITQMKQKPGELRSGNRSLKIKDAPASLSSVSARKKDPPEARTDDNAKPKLKPEKMSQPDAGSMPVKVDTVAQLSDDEKEMDRLLNEVTHGETDSPAASKAIVKEKAKANHRMFIPSLPHPSAQADVEVTKETQRSEKTREEQQENAKA</sequence>
<keyword evidence="2" id="KW-0472">Membrane</keyword>
<keyword evidence="2" id="KW-0812">Transmembrane</keyword>
<protein>
    <submittedName>
        <fullName evidence="3">Uncharacterized protein</fullName>
    </submittedName>
</protein>
<keyword evidence="2" id="KW-1133">Transmembrane helix</keyword>
<keyword evidence="4" id="KW-1185">Reference proteome</keyword>
<feature type="transmembrane region" description="Helical" evidence="2">
    <location>
        <begin position="6"/>
        <end position="28"/>
    </location>
</feature>
<dbReference type="Proteomes" id="UP001177023">
    <property type="component" value="Unassembled WGS sequence"/>
</dbReference>
<dbReference type="AlphaFoldDB" id="A0AA36FVC9"/>
<reference evidence="3" key="1">
    <citation type="submission" date="2023-06" db="EMBL/GenBank/DDBJ databases">
        <authorList>
            <person name="Delattre M."/>
        </authorList>
    </citation>
    <scope>NUCLEOTIDE SEQUENCE</scope>
    <source>
        <strain evidence="3">AF72</strain>
    </source>
</reference>
<evidence type="ECO:0000256" key="2">
    <source>
        <dbReference type="SAM" id="Phobius"/>
    </source>
</evidence>
<dbReference type="EMBL" id="CATQJA010001718">
    <property type="protein sequence ID" value="CAJ0568329.1"/>
    <property type="molecule type" value="Genomic_DNA"/>
</dbReference>
<evidence type="ECO:0000313" key="3">
    <source>
        <dbReference type="EMBL" id="CAJ0568329.1"/>
    </source>
</evidence>
<evidence type="ECO:0000313" key="4">
    <source>
        <dbReference type="Proteomes" id="UP001177023"/>
    </source>
</evidence>
<feature type="compositionally biased region" description="Basic and acidic residues" evidence="1">
    <location>
        <begin position="62"/>
        <end position="85"/>
    </location>
</feature>
<name>A0AA36FVC9_9BILA</name>